<dbReference type="AlphaFoldDB" id="W9WWX6"/>
<keyword evidence="3" id="KW-1185">Reference proteome</keyword>
<keyword evidence="1" id="KW-0812">Transmembrane</keyword>
<dbReference type="RefSeq" id="XP_007746375.1">
    <property type="nucleotide sequence ID" value="XM_007748185.1"/>
</dbReference>
<dbReference type="Proteomes" id="UP000019471">
    <property type="component" value="Unassembled WGS sequence"/>
</dbReference>
<keyword evidence="1" id="KW-0472">Membrane</keyword>
<gene>
    <name evidence="2" type="ORF">A1O5_07596</name>
</gene>
<dbReference type="STRING" id="1182543.W9WWX6"/>
<sequence length="68" mass="7542">MGGGGKVPYPKHVWSPAGGWYAQPHNWRANTLVMGVVIAACVGLAWRVSAEREFRNKMPEKGVFFPSR</sequence>
<evidence type="ECO:0000313" key="2">
    <source>
        <dbReference type="EMBL" id="EXJ69560.1"/>
    </source>
</evidence>
<reference evidence="2 3" key="1">
    <citation type="submission" date="2013-03" db="EMBL/GenBank/DDBJ databases">
        <title>The Genome Sequence of Cladophialophora psammophila CBS 110553.</title>
        <authorList>
            <consortium name="The Broad Institute Genomics Platform"/>
            <person name="Cuomo C."/>
            <person name="de Hoog S."/>
            <person name="Gorbushina A."/>
            <person name="Walker B."/>
            <person name="Young S.K."/>
            <person name="Zeng Q."/>
            <person name="Gargeya S."/>
            <person name="Fitzgerald M."/>
            <person name="Haas B."/>
            <person name="Abouelleil A."/>
            <person name="Allen A.W."/>
            <person name="Alvarado L."/>
            <person name="Arachchi H.M."/>
            <person name="Berlin A.M."/>
            <person name="Chapman S.B."/>
            <person name="Gainer-Dewar J."/>
            <person name="Goldberg J."/>
            <person name="Griggs A."/>
            <person name="Gujja S."/>
            <person name="Hansen M."/>
            <person name="Howarth C."/>
            <person name="Imamovic A."/>
            <person name="Ireland A."/>
            <person name="Larimer J."/>
            <person name="McCowan C."/>
            <person name="Murphy C."/>
            <person name="Pearson M."/>
            <person name="Poon T.W."/>
            <person name="Priest M."/>
            <person name="Roberts A."/>
            <person name="Saif S."/>
            <person name="Shea T."/>
            <person name="Sisk P."/>
            <person name="Sykes S."/>
            <person name="Wortman J."/>
            <person name="Nusbaum C."/>
            <person name="Birren B."/>
        </authorList>
    </citation>
    <scope>NUCLEOTIDE SEQUENCE [LARGE SCALE GENOMIC DNA]</scope>
    <source>
        <strain evidence="2 3">CBS 110553</strain>
    </source>
</reference>
<dbReference type="EMBL" id="AMGX01000011">
    <property type="protein sequence ID" value="EXJ69560.1"/>
    <property type="molecule type" value="Genomic_DNA"/>
</dbReference>
<proteinExistence type="predicted"/>
<accession>W9WWX6</accession>
<evidence type="ECO:0000313" key="3">
    <source>
        <dbReference type="Proteomes" id="UP000019471"/>
    </source>
</evidence>
<dbReference type="GeneID" id="19192302"/>
<dbReference type="OrthoDB" id="2100988at2759"/>
<name>W9WWX6_9EURO</name>
<organism evidence="2 3">
    <name type="scientific">Cladophialophora psammophila CBS 110553</name>
    <dbReference type="NCBI Taxonomy" id="1182543"/>
    <lineage>
        <taxon>Eukaryota</taxon>
        <taxon>Fungi</taxon>
        <taxon>Dikarya</taxon>
        <taxon>Ascomycota</taxon>
        <taxon>Pezizomycotina</taxon>
        <taxon>Eurotiomycetes</taxon>
        <taxon>Chaetothyriomycetidae</taxon>
        <taxon>Chaetothyriales</taxon>
        <taxon>Herpotrichiellaceae</taxon>
        <taxon>Cladophialophora</taxon>
    </lineage>
</organism>
<dbReference type="HOGENOM" id="CLU_148782_1_1_1"/>
<feature type="transmembrane region" description="Helical" evidence="1">
    <location>
        <begin position="29"/>
        <end position="48"/>
    </location>
</feature>
<protein>
    <submittedName>
        <fullName evidence="2">Uncharacterized protein</fullName>
    </submittedName>
</protein>
<keyword evidence="1" id="KW-1133">Transmembrane helix</keyword>
<dbReference type="PANTHER" id="PTHR34286:SF1">
    <property type="entry name" value="TRANSMEMBRANE PROTEIN"/>
    <property type="match status" value="1"/>
</dbReference>
<comment type="caution">
    <text evidence="2">The sequence shown here is derived from an EMBL/GenBank/DDBJ whole genome shotgun (WGS) entry which is preliminary data.</text>
</comment>
<evidence type="ECO:0000256" key="1">
    <source>
        <dbReference type="SAM" id="Phobius"/>
    </source>
</evidence>
<dbReference type="PANTHER" id="PTHR34286">
    <property type="entry name" value="TRANSMEMBRANE PROTEIN"/>
    <property type="match status" value="1"/>
</dbReference>